<evidence type="ECO:0000256" key="1">
    <source>
        <dbReference type="SAM" id="MobiDB-lite"/>
    </source>
</evidence>
<gene>
    <name evidence="2" type="primary">37</name>
    <name evidence="2" type="ORF">SEA_PANCHINO_37</name>
</gene>
<keyword evidence="3" id="KW-1185">Reference proteome</keyword>
<protein>
    <submittedName>
        <fullName evidence="2">Uncharacterized protein</fullName>
    </submittedName>
</protein>
<proteinExistence type="predicted"/>
<evidence type="ECO:0000313" key="2">
    <source>
        <dbReference type="EMBL" id="AMS02055.1"/>
    </source>
</evidence>
<reference evidence="3" key="1">
    <citation type="submission" date="2016-03" db="EMBL/GenBank/DDBJ databases">
        <authorList>
            <person name="Ploux O."/>
        </authorList>
    </citation>
    <scope>NUCLEOTIDE SEQUENCE [LARGE SCALE GENOMIC DNA]</scope>
</reference>
<name>A0A142K7H2_9CAUD</name>
<evidence type="ECO:0000313" key="3">
    <source>
        <dbReference type="Proteomes" id="UP000202219"/>
    </source>
</evidence>
<sequence>MIAAIAGLLRGGADFFDAVQAAYDERRKGFAEREAGDFLDVEDLDLVRSSELQSPVPPGYPKLVRDAIDAYFEMFAEVTGVQLIEDSARVEGTRRAHTAGEVSAETPDAAPSPAGLEDSELLLAAAAVIEMDGADMLTELAVALRDRAAQFAALEATTGIPQEK</sequence>
<organism evidence="2 3">
    <name type="scientific">Mycobacterium phage Panchino</name>
    <dbReference type="NCBI Taxonomy" id="1821537"/>
    <lineage>
        <taxon>Viruses</taxon>
        <taxon>Duplodnaviria</taxon>
        <taxon>Heunggongvirae</taxon>
        <taxon>Uroviricota</taxon>
        <taxon>Caudoviricetes</taxon>
        <taxon>Nclasvirinae</taxon>
        <taxon>Charlievirus</taxon>
        <taxon>Charlievirus panchino</taxon>
    </lineage>
</organism>
<dbReference type="Proteomes" id="UP000202219">
    <property type="component" value="Segment"/>
</dbReference>
<feature type="region of interest" description="Disordered" evidence="1">
    <location>
        <begin position="92"/>
        <end position="115"/>
    </location>
</feature>
<dbReference type="GeneID" id="29123604"/>
<dbReference type="KEGG" id="vg:29123604"/>
<dbReference type="OrthoDB" id="23429at10239"/>
<dbReference type="RefSeq" id="YP_009304945.1">
    <property type="nucleotide sequence ID" value="NC_031281.1"/>
</dbReference>
<accession>A0A142K7H2</accession>
<dbReference type="EMBL" id="KU935727">
    <property type="protein sequence ID" value="AMS02055.1"/>
    <property type="molecule type" value="Genomic_DNA"/>
</dbReference>